<sequence length="463" mass="46414">MSLFGSIVTLSFVKRTNDFDRPPNNLQSQRQPTLRPYRLERLDSHHSTTTLAMYAQAIVAFGLATLASAHMKMSSPVPYGAADLDNSPLLADGSNFPCKQRSTVYDAEGASNVYAQGAGGKLAFIGSAVHGGGSCQVSITYDAKPDKNSVWKVIKSIEGGCPAKNAAGNLGDNANQQNQDTYDFTIPDDMPAGNGTIAWTWFNKIGNREMYMNCGPVTITGSAGSQSAYQALPDMFVANIGNGCTTVDSKDVQFPNPGTSVDKFGEASVLSAPSGTCQESSGGGSGGGSTGSPAPTSTAGAGNGGGAQPTTAPTSAPAVSQPAASSKPAASKPSASIPGGVFITVPNGSGSTPTASATASVSKAPAATAAPSAAPSSGTGSGSGSGNGTETGAGAQTVGAACTDEGAWNCIGGTSYQRCASGAWSAVQQLASGTSCTAGMGSSINMVVTRNGRKRALRFRSHA</sequence>
<organism evidence="2 3">
    <name type="scientific">Colletotrichum chrysophilum</name>
    <dbReference type="NCBI Taxonomy" id="1836956"/>
    <lineage>
        <taxon>Eukaryota</taxon>
        <taxon>Fungi</taxon>
        <taxon>Dikarya</taxon>
        <taxon>Ascomycota</taxon>
        <taxon>Pezizomycotina</taxon>
        <taxon>Sordariomycetes</taxon>
        <taxon>Hypocreomycetidae</taxon>
        <taxon>Glomerellales</taxon>
        <taxon>Glomerellaceae</taxon>
        <taxon>Colletotrichum</taxon>
        <taxon>Colletotrichum gloeosporioides species complex</taxon>
    </lineage>
</organism>
<evidence type="ECO:0000256" key="1">
    <source>
        <dbReference type="SAM" id="MobiDB-lite"/>
    </source>
</evidence>
<feature type="compositionally biased region" description="Low complexity" evidence="1">
    <location>
        <begin position="291"/>
        <end position="300"/>
    </location>
</feature>
<evidence type="ECO:0008006" key="4">
    <source>
        <dbReference type="Google" id="ProtNLM"/>
    </source>
</evidence>
<proteinExistence type="predicted"/>
<feature type="compositionally biased region" description="Gly residues" evidence="1">
    <location>
        <begin position="379"/>
        <end position="391"/>
    </location>
</feature>
<dbReference type="PANTHER" id="PTHR36182">
    <property type="entry name" value="PROTEIN, PUTATIVE (AFU_ORTHOLOGUE AFUA_6G10930)-RELATED"/>
    <property type="match status" value="1"/>
</dbReference>
<feature type="compositionally biased region" description="Gly residues" evidence="1">
    <location>
        <begin position="281"/>
        <end position="290"/>
    </location>
</feature>
<dbReference type="AlphaFoldDB" id="A0AAD9EEI8"/>
<feature type="region of interest" description="Disordered" evidence="1">
    <location>
        <begin position="368"/>
        <end position="393"/>
    </location>
</feature>
<feature type="compositionally biased region" description="Low complexity" evidence="1">
    <location>
        <begin position="308"/>
        <end position="336"/>
    </location>
</feature>
<accession>A0AAD9EEI8</accession>
<gene>
    <name evidence="2" type="ORF">CCHR01_12035</name>
</gene>
<feature type="compositionally biased region" description="Low complexity" evidence="1">
    <location>
        <begin position="368"/>
        <end position="378"/>
    </location>
</feature>
<protein>
    <recommendedName>
        <fullName evidence="4">Endoglucanase</fullName>
    </recommendedName>
</protein>
<dbReference type="EMBL" id="JAQOWY010000276">
    <property type="protein sequence ID" value="KAK1845328.1"/>
    <property type="molecule type" value="Genomic_DNA"/>
</dbReference>
<keyword evidence="3" id="KW-1185">Reference proteome</keyword>
<dbReference type="Gene3D" id="2.70.50.70">
    <property type="match status" value="1"/>
</dbReference>
<dbReference type="PANTHER" id="PTHR36182:SF2">
    <property type="entry name" value="LYTIC POLYSACCHARIDE MONOOXYGENASE"/>
    <property type="match status" value="1"/>
</dbReference>
<dbReference type="Proteomes" id="UP001243330">
    <property type="component" value="Unassembled WGS sequence"/>
</dbReference>
<name>A0AAD9EEI8_9PEZI</name>
<feature type="region of interest" description="Disordered" evidence="1">
    <location>
        <begin position="270"/>
        <end position="337"/>
    </location>
</feature>
<reference evidence="2" key="1">
    <citation type="submission" date="2023-01" db="EMBL/GenBank/DDBJ databases">
        <title>Colletotrichum chrysophilum M932 genome sequence.</title>
        <authorList>
            <person name="Baroncelli R."/>
        </authorList>
    </citation>
    <scope>NUCLEOTIDE SEQUENCE</scope>
    <source>
        <strain evidence="2">M932</strain>
    </source>
</reference>
<comment type="caution">
    <text evidence="2">The sequence shown here is derived from an EMBL/GenBank/DDBJ whole genome shotgun (WGS) entry which is preliminary data.</text>
</comment>
<evidence type="ECO:0000313" key="3">
    <source>
        <dbReference type="Proteomes" id="UP001243330"/>
    </source>
</evidence>
<evidence type="ECO:0000313" key="2">
    <source>
        <dbReference type="EMBL" id="KAK1845328.1"/>
    </source>
</evidence>